<feature type="domain" description="DnaJ homologue subfamily C member 28 conserved" evidence="1">
    <location>
        <begin position="7"/>
        <end position="73"/>
    </location>
</feature>
<dbReference type="PANTHER" id="PTHR39158:SF1">
    <property type="entry name" value="DNAJ HOMOLOG SUBFAMILY C MEMBER 28"/>
    <property type="match status" value="1"/>
</dbReference>
<evidence type="ECO:0000259" key="1">
    <source>
        <dbReference type="Pfam" id="PF09350"/>
    </source>
</evidence>
<gene>
    <name evidence="2" type="ORF">ACFP7A_07075</name>
</gene>
<evidence type="ECO:0000313" key="3">
    <source>
        <dbReference type="Proteomes" id="UP001596267"/>
    </source>
</evidence>
<protein>
    <submittedName>
        <fullName evidence="2">DnaJ family domain-containing protein</fullName>
    </submittedName>
</protein>
<dbReference type="InterPro" id="IPR052573">
    <property type="entry name" value="DnaJ_C_subfamily_28"/>
</dbReference>
<dbReference type="Proteomes" id="UP001596267">
    <property type="component" value="Unassembled WGS sequence"/>
</dbReference>
<dbReference type="InterPro" id="IPR018961">
    <property type="entry name" value="DnaJ_homolog_subfam-C_membr-28"/>
</dbReference>
<dbReference type="PANTHER" id="PTHR39158">
    <property type="entry name" value="OS08G0560600 PROTEIN"/>
    <property type="match status" value="1"/>
</dbReference>
<sequence>MGLIEMMAEEKIKEGLSAGAFDHLPGKGKPLVLEDLSAVPPDLRAGYKMLKNAGILPEEVQLRKEIVTLTDLLKCCEDDQESERLSKELRFKRLQFNQLMEKRSVRHSSTFKNYRSRLLHRLHL</sequence>
<dbReference type="Pfam" id="PF09350">
    <property type="entry name" value="DJC28_CD"/>
    <property type="match status" value="1"/>
</dbReference>
<comment type="caution">
    <text evidence="2">The sequence shown here is derived from an EMBL/GenBank/DDBJ whole genome shotgun (WGS) entry which is preliminary data.</text>
</comment>
<organism evidence="2 3">
    <name type="scientific">Sporolactobacillus kofuensis</name>
    <dbReference type="NCBI Taxonomy" id="269672"/>
    <lineage>
        <taxon>Bacteria</taxon>
        <taxon>Bacillati</taxon>
        <taxon>Bacillota</taxon>
        <taxon>Bacilli</taxon>
        <taxon>Bacillales</taxon>
        <taxon>Sporolactobacillaceae</taxon>
        <taxon>Sporolactobacillus</taxon>
    </lineage>
</organism>
<reference evidence="3" key="1">
    <citation type="journal article" date="2019" name="Int. J. Syst. Evol. Microbiol.">
        <title>The Global Catalogue of Microorganisms (GCM) 10K type strain sequencing project: providing services to taxonomists for standard genome sequencing and annotation.</title>
        <authorList>
            <consortium name="The Broad Institute Genomics Platform"/>
            <consortium name="The Broad Institute Genome Sequencing Center for Infectious Disease"/>
            <person name="Wu L."/>
            <person name="Ma J."/>
        </authorList>
    </citation>
    <scope>NUCLEOTIDE SEQUENCE [LARGE SCALE GENOMIC DNA]</scope>
    <source>
        <strain evidence="3">CCUG 42001</strain>
    </source>
</reference>
<evidence type="ECO:0000313" key="2">
    <source>
        <dbReference type="EMBL" id="MFC6386357.1"/>
    </source>
</evidence>
<dbReference type="EMBL" id="JBHSTQ010000005">
    <property type="protein sequence ID" value="MFC6386357.1"/>
    <property type="molecule type" value="Genomic_DNA"/>
</dbReference>
<keyword evidence="3" id="KW-1185">Reference proteome</keyword>
<name>A0ABW1WFP7_9BACL</name>
<dbReference type="RefSeq" id="WP_253053382.1">
    <property type="nucleotide sequence ID" value="NZ_JAMXWN010000004.1"/>
</dbReference>
<accession>A0ABW1WFP7</accession>
<proteinExistence type="predicted"/>